<dbReference type="EMBL" id="JAACNO010000843">
    <property type="protein sequence ID" value="KAF4144588.1"/>
    <property type="molecule type" value="Genomic_DNA"/>
</dbReference>
<dbReference type="Proteomes" id="UP000704712">
    <property type="component" value="Unassembled WGS sequence"/>
</dbReference>
<evidence type="ECO:0000313" key="3">
    <source>
        <dbReference type="Proteomes" id="UP000704712"/>
    </source>
</evidence>
<name>A0A8S9V2D9_PHYIN</name>
<gene>
    <name evidence="2" type="ORF">GN958_ATG06219</name>
</gene>
<feature type="region of interest" description="Disordered" evidence="1">
    <location>
        <begin position="1"/>
        <end position="47"/>
    </location>
</feature>
<protein>
    <submittedName>
        <fullName evidence="2">Uncharacterized protein</fullName>
    </submittedName>
</protein>
<evidence type="ECO:0000256" key="1">
    <source>
        <dbReference type="SAM" id="MobiDB-lite"/>
    </source>
</evidence>
<organism evidence="2 3">
    <name type="scientific">Phytophthora infestans</name>
    <name type="common">Potato late blight agent</name>
    <name type="synonym">Botrytis infestans</name>
    <dbReference type="NCBI Taxonomy" id="4787"/>
    <lineage>
        <taxon>Eukaryota</taxon>
        <taxon>Sar</taxon>
        <taxon>Stramenopiles</taxon>
        <taxon>Oomycota</taxon>
        <taxon>Peronosporomycetes</taxon>
        <taxon>Peronosporales</taxon>
        <taxon>Peronosporaceae</taxon>
        <taxon>Phytophthora</taxon>
    </lineage>
</organism>
<sequence length="183" mass="20476">MKNIGEDGWNGGDSGDTHDIKPLAYQQETPRSAASVPSEKPSQTTAWRPPSLALVRHTWASRRQVRFWWSEAWTFGIVQRSIKISATSCPSGYRSTLTRSTREFDSHGDQTPRQVHEQPFLQGNAGMMITTDAKTERRLETFLCLGIRSSWNVHDVLADTRITKTAHEVLETANTGTTTTSLS</sequence>
<dbReference type="AlphaFoldDB" id="A0A8S9V2D9"/>
<evidence type="ECO:0000313" key="2">
    <source>
        <dbReference type="EMBL" id="KAF4144588.1"/>
    </source>
</evidence>
<proteinExistence type="predicted"/>
<accession>A0A8S9V2D9</accession>
<comment type="caution">
    <text evidence="2">The sequence shown here is derived from an EMBL/GenBank/DDBJ whole genome shotgun (WGS) entry which is preliminary data.</text>
</comment>
<reference evidence="2" key="1">
    <citation type="submission" date="2020-03" db="EMBL/GenBank/DDBJ databases">
        <title>Hybrid Assembly of Korean Phytophthora infestans isolates.</title>
        <authorList>
            <person name="Prokchorchik M."/>
            <person name="Lee Y."/>
            <person name="Seo J."/>
            <person name="Cho J.-H."/>
            <person name="Park Y.-E."/>
            <person name="Jang D.-C."/>
            <person name="Im J.-S."/>
            <person name="Choi J.-G."/>
            <person name="Park H.-J."/>
            <person name="Lee G.-B."/>
            <person name="Lee Y.-G."/>
            <person name="Hong S.-Y."/>
            <person name="Cho K."/>
            <person name="Sohn K.H."/>
        </authorList>
    </citation>
    <scope>NUCLEOTIDE SEQUENCE</scope>
    <source>
        <strain evidence="2">KR_2_A2</strain>
    </source>
</reference>